<name>A0ACA9MLB2_9GLOM</name>
<evidence type="ECO:0000313" key="2">
    <source>
        <dbReference type="Proteomes" id="UP000789366"/>
    </source>
</evidence>
<sequence length="997" mass="116318">MKTNSKELASDYKKLLQNGHNSDVIIRFGKGENLKELYAHSLILRARSSFFDSALSSRWAKKEGNSFIIEMEDVPINTFKAVLRYIYSTEISLVELTGVEILEFLVETDRLLLLNKGISSKFNKLFFYVQTNLEEIIRNDAIRTLQIIFQYNNVFEILHESCLQLICTYPKIMFEHPRFTQIDSHILALILNRDDLGNLSEINILKYLIQWGSATIQEKDINSWGKNDYITLKNAISELIPLIRWFKISSIDFRQNKKLLQNILPEDLFNSILSYHFDSSSLPANTRLQPPRFAPESASSEQMEIECESFFSSYEDLVNINKSLFQTNDQYDVIIRVSKDIVSENFSFKDFYAHSLILCARSSYFKMAFSKVKEDSSPFIFPIHDISTVVFEVILRYLYTTEFDIENLNGTNILMLIVAANKMELEVIIDYLLLPTNFAETTLRKLDGGEVLKLLIINEFNIQNAINRILSKNDVVSAILGKLDSLEVLEIIEKTEELQIQETIAKILSNKDFINIILYKFNAYSVLNLMRMPNNMKSRKAIDHMLASDDFIQIILDKLDIEQFLQFMKTANELQNKIIVSGLFSKENFKLIVNKFHGAEILRILIEANVLKLKDLFSDMSTFIEQNLENLLQNDAVGVLEMVFKHDICKSFREYCIYLICLNPNTLFGNSKLIRLDLSILIHILERDDMGILNEKNILDYLIKWGTAQNEETSQNSKINWTSREFKIFEKAINEFIPLIRWFTIPAKDFNKTRTFLENVLPDNLYQNIVDYHLDPTKPPKELQILPQRYLPCTFLLKPRHFKIFESWIEEVNQNNQKNKSFFNKLFNSNTTNENKKHSKTVTLNTKPTHFSNNNLYDFILLYRGKENDFNPKKFHDSCDNKGPTLTIIKTSDQRLFGGYNDSNTENHYIERMVSRKNFLFSFDNQNDFNTSKLARVKKNCWVSEYHSDYGPCFGCNKNNFDMYINSKNLYISNSNTYPNLKNFTSLNSTLLIEDFE</sequence>
<feature type="non-terminal residue" evidence="1">
    <location>
        <position position="997"/>
    </location>
</feature>
<keyword evidence="2" id="KW-1185">Reference proteome</keyword>
<accession>A0ACA9MLB2</accession>
<comment type="caution">
    <text evidence="1">The sequence shown here is derived from an EMBL/GenBank/DDBJ whole genome shotgun (WGS) entry which is preliminary data.</text>
</comment>
<proteinExistence type="predicted"/>
<organism evidence="1 2">
    <name type="scientific">Cetraspora pellucida</name>
    <dbReference type="NCBI Taxonomy" id="1433469"/>
    <lineage>
        <taxon>Eukaryota</taxon>
        <taxon>Fungi</taxon>
        <taxon>Fungi incertae sedis</taxon>
        <taxon>Mucoromycota</taxon>
        <taxon>Glomeromycotina</taxon>
        <taxon>Glomeromycetes</taxon>
        <taxon>Diversisporales</taxon>
        <taxon>Gigasporaceae</taxon>
        <taxon>Cetraspora</taxon>
    </lineage>
</organism>
<gene>
    <name evidence="1" type="ORF">SPELUC_LOCUS6970</name>
</gene>
<reference evidence="1" key="1">
    <citation type="submission" date="2021-06" db="EMBL/GenBank/DDBJ databases">
        <authorList>
            <person name="Kallberg Y."/>
            <person name="Tangrot J."/>
            <person name="Rosling A."/>
        </authorList>
    </citation>
    <scope>NUCLEOTIDE SEQUENCE</scope>
    <source>
        <strain evidence="1">28 12/20/2015</strain>
    </source>
</reference>
<protein>
    <submittedName>
        <fullName evidence="1">2022_t:CDS:1</fullName>
    </submittedName>
</protein>
<dbReference type="Proteomes" id="UP000789366">
    <property type="component" value="Unassembled WGS sequence"/>
</dbReference>
<evidence type="ECO:0000313" key="1">
    <source>
        <dbReference type="EMBL" id="CAG8597174.1"/>
    </source>
</evidence>
<dbReference type="EMBL" id="CAJVPW010008787">
    <property type="protein sequence ID" value="CAG8597174.1"/>
    <property type="molecule type" value="Genomic_DNA"/>
</dbReference>